<accession>A0A392U6E1</accession>
<name>A0A392U6E1_9FABA</name>
<protein>
    <submittedName>
        <fullName evidence="1">Uncharacterized protein</fullName>
    </submittedName>
</protein>
<organism evidence="1 2">
    <name type="scientific">Trifolium medium</name>
    <dbReference type="NCBI Taxonomy" id="97028"/>
    <lineage>
        <taxon>Eukaryota</taxon>
        <taxon>Viridiplantae</taxon>
        <taxon>Streptophyta</taxon>
        <taxon>Embryophyta</taxon>
        <taxon>Tracheophyta</taxon>
        <taxon>Spermatophyta</taxon>
        <taxon>Magnoliopsida</taxon>
        <taxon>eudicotyledons</taxon>
        <taxon>Gunneridae</taxon>
        <taxon>Pentapetalae</taxon>
        <taxon>rosids</taxon>
        <taxon>fabids</taxon>
        <taxon>Fabales</taxon>
        <taxon>Fabaceae</taxon>
        <taxon>Papilionoideae</taxon>
        <taxon>50 kb inversion clade</taxon>
        <taxon>NPAAA clade</taxon>
        <taxon>Hologalegina</taxon>
        <taxon>IRL clade</taxon>
        <taxon>Trifolieae</taxon>
        <taxon>Trifolium</taxon>
    </lineage>
</organism>
<feature type="non-terminal residue" evidence="1">
    <location>
        <position position="1"/>
    </location>
</feature>
<evidence type="ECO:0000313" key="2">
    <source>
        <dbReference type="Proteomes" id="UP000265520"/>
    </source>
</evidence>
<dbReference type="AlphaFoldDB" id="A0A392U6E1"/>
<dbReference type="EMBL" id="LXQA010730390">
    <property type="protein sequence ID" value="MCI68090.1"/>
    <property type="molecule type" value="Genomic_DNA"/>
</dbReference>
<proteinExistence type="predicted"/>
<dbReference type="Proteomes" id="UP000265520">
    <property type="component" value="Unassembled WGS sequence"/>
</dbReference>
<sequence>GAVASALCAVEYLFGLIASGGGARRSLAGTWRRKGYILLLFILQ</sequence>
<reference evidence="1 2" key="1">
    <citation type="journal article" date="2018" name="Front. Plant Sci.">
        <title>Red Clover (Trifolium pratense) and Zigzag Clover (T. medium) - A Picture of Genomic Similarities and Differences.</title>
        <authorList>
            <person name="Dluhosova J."/>
            <person name="Istvanek J."/>
            <person name="Nedelnik J."/>
            <person name="Repkova J."/>
        </authorList>
    </citation>
    <scope>NUCLEOTIDE SEQUENCE [LARGE SCALE GENOMIC DNA]</scope>
    <source>
        <strain evidence="2">cv. 10/8</strain>
        <tissue evidence="1">Leaf</tissue>
    </source>
</reference>
<comment type="caution">
    <text evidence="1">The sequence shown here is derived from an EMBL/GenBank/DDBJ whole genome shotgun (WGS) entry which is preliminary data.</text>
</comment>
<keyword evidence="2" id="KW-1185">Reference proteome</keyword>
<evidence type="ECO:0000313" key="1">
    <source>
        <dbReference type="EMBL" id="MCI68090.1"/>
    </source>
</evidence>